<proteinExistence type="predicted"/>
<keyword evidence="2" id="KW-0732">Signal</keyword>
<evidence type="ECO:0000313" key="3">
    <source>
        <dbReference type="EMBL" id="TKV80651.1"/>
    </source>
</evidence>
<protein>
    <recommendedName>
        <fullName evidence="5">General secretion pathway protein GspN</fullName>
    </recommendedName>
</protein>
<reference evidence="3 4" key="1">
    <citation type="submission" date="2019-05" db="EMBL/GenBank/DDBJ databases">
        <title>Draft Genome of Bradyrhizobium elkanii strain SEMIA 938, Used in Commercial Inoculants for Lupinus spp. in Brazil.</title>
        <authorList>
            <person name="Hungria M."/>
            <person name="Delamuta J.R.M."/>
            <person name="Ribeiro R.A."/>
            <person name="Nogueira M.A."/>
        </authorList>
    </citation>
    <scope>NUCLEOTIDE SEQUENCE [LARGE SCALE GENOMIC DNA]</scope>
    <source>
        <strain evidence="3 4">Semia 938</strain>
    </source>
</reference>
<sequence>MMRRLAATIVLLAVSAYAAPAAVPAPSGDALDAGMLDDTRLGGPVLSSQPPSEPVTSVRVAPSPAPTPRPLSANPLWGIPLKTLSNTRDRPVFSPSRRPPPTVVAEPEVSKPTPPPPRKVAIEPPPLSLVGTIAGDDESFGIFLDQSTKTALRLKIGDDFQGWKLRSINGREVTMQKDDQGAVLTLPQPGVDESGDVRLVPVSTEKKPLAARRQM</sequence>
<feature type="compositionally biased region" description="Pro residues" evidence="1">
    <location>
        <begin position="112"/>
        <end position="124"/>
    </location>
</feature>
<evidence type="ECO:0000256" key="1">
    <source>
        <dbReference type="SAM" id="MobiDB-lite"/>
    </source>
</evidence>
<evidence type="ECO:0000256" key="2">
    <source>
        <dbReference type="SAM" id="SignalP"/>
    </source>
</evidence>
<dbReference type="Proteomes" id="UP000305095">
    <property type="component" value="Unassembled WGS sequence"/>
</dbReference>
<gene>
    <name evidence="3" type="ORF">FDV58_14545</name>
</gene>
<evidence type="ECO:0000313" key="4">
    <source>
        <dbReference type="Proteomes" id="UP000305095"/>
    </source>
</evidence>
<evidence type="ECO:0008006" key="5">
    <source>
        <dbReference type="Google" id="ProtNLM"/>
    </source>
</evidence>
<comment type="caution">
    <text evidence="3">The sequence shown here is derived from an EMBL/GenBank/DDBJ whole genome shotgun (WGS) entry which is preliminary data.</text>
</comment>
<accession>A0A4U6S0W0</accession>
<name>A0A4U6S0W0_BRAEL</name>
<feature type="region of interest" description="Disordered" evidence="1">
    <location>
        <begin position="34"/>
        <end position="124"/>
    </location>
</feature>
<dbReference type="AlphaFoldDB" id="A0A4U6S0W0"/>
<organism evidence="3 4">
    <name type="scientific">Bradyrhizobium elkanii</name>
    <dbReference type="NCBI Taxonomy" id="29448"/>
    <lineage>
        <taxon>Bacteria</taxon>
        <taxon>Pseudomonadati</taxon>
        <taxon>Pseudomonadota</taxon>
        <taxon>Alphaproteobacteria</taxon>
        <taxon>Hyphomicrobiales</taxon>
        <taxon>Nitrobacteraceae</taxon>
        <taxon>Bradyrhizobium</taxon>
    </lineage>
</organism>
<feature type="signal peptide" evidence="2">
    <location>
        <begin position="1"/>
        <end position="18"/>
    </location>
</feature>
<dbReference type="EMBL" id="SZZP01000008">
    <property type="protein sequence ID" value="TKV80651.1"/>
    <property type="molecule type" value="Genomic_DNA"/>
</dbReference>
<feature type="chain" id="PRO_5020607318" description="General secretion pathway protein GspN" evidence="2">
    <location>
        <begin position="19"/>
        <end position="215"/>
    </location>
</feature>